<comment type="caution">
    <text evidence="3">The sequence shown here is derived from an EMBL/GenBank/DDBJ whole genome shotgun (WGS) entry which is preliminary data.</text>
</comment>
<dbReference type="Pfam" id="PF13966">
    <property type="entry name" value="zf-RVT"/>
    <property type="match status" value="1"/>
</dbReference>
<dbReference type="PROSITE" id="PS50878">
    <property type="entry name" value="RT_POL"/>
    <property type="match status" value="1"/>
</dbReference>
<dbReference type="PANTHER" id="PTHR46890:SF48">
    <property type="entry name" value="RNA-DIRECTED DNA POLYMERASE"/>
    <property type="match status" value="1"/>
</dbReference>
<dbReference type="InterPro" id="IPR043502">
    <property type="entry name" value="DNA/RNA_pol_sf"/>
</dbReference>
<dbReference type="InterPro" id="IPR026960">
    <property type="entry name" value="RVT-Znf"/>
</dbReference>
<organism evidence="3 4">
    <name type="scientific">Dipteronia sinensis</name>
    <dbReference type="NCBI Taxonomy" id="43782"/>
    <lineage>
        <taxon>Eukaryota</taxon>
        <taxon>Viridiplantae</taxon>
        <taxon>Streptophyta</taxon>
        <taxon>Embryophyta</taxon>
        <taxon>Tracheophyta</taxon>
        <taxon>Spermatophyta</taxon>
        <taxon>Magnoliopsida</taxon>
        <taxon>eudicotyledons</taxon>
        <taxon>Gunneridae</taxon>
        <taxon>Pentapetalae</taxon>
        <taxon>rosids</taxon>
        <taxon>malvids</taxon>
        <taxon>Sapindales</taxon>
        <taxon>Sapindaceae</taxon>
        <taxon>Hippocastanoideae</taxon>
        <taxon>Acereae</taxon>
        <taxon>Dipteronia</taxon>
    </lineage>
</organism>
<evidence type="ECO:0000259" key="2">
    <source>
        <dbReference type="PROSITE" id="PS50878"/>
    </source>
</evidence>
<keyword evidence="4" id="KW-1185">Reference proteome</keyword>
<name>A0AAE0E7Z3_9ROSI</name>
<protein>
    <recommendedName>
        <fullName evidence="2">Reverse transcriptase domain-containing protein</fullName>
    </recommendedName>
</protein>
<dbReference type="Pfam" id="PF00078">
    <property type="entry name" value="RVT_1"/>
    <property type="match status" value="1"/>
</dbReference>
<dbReference type="CDD" id="cd01650">
    <property type="entry name" value="RT_nLTR_like"/>
    <property type="match status" value="1"/>
</dbReference>
<reference evidence="3" key="1">
    <citation type="journal article" date="2023" name="Plant J.">
        <title>Genome sequences and population genomics provide insights into the demographic history, inbreeding, and mutation load of two 'living fossil' tree species of Dipteronia.</title>
        <authorList>
            <person name="Feng Y."/>
            <person name="Comes H.P."/>
            <person name="Chen J."/>
            <person name="Zhu S."/>
            <person name="Lu R."/>
            <person name="Zhang X."/>
            <person name="Li P."/>
            <person name="Qiu J."/>
            <person name="Olsen K.M."/>
            <person name="Qiu Y."/>
        </authorList>
    </citation>
    <scope>NUCLEOTIDE SEQUENCE</scope>
    <source>
        <strain evidence="3">NBL</strain>
    </source>
</reference>
<sequence>MWRHPLSRRGWGNGKWLTNHMGSTTFSGRIAIPMSSCQMRRKEENFLLRMLFLALGYRRLGLYQPTGRNEDPSLECSGTGWSSGDPYPAKSEAGDGSGNNVFDGNEIGFHIDVKITSSESKLWRLMGFYGNPDSIQWDNSWTLLRRLRKDQDLHGAIDVMEVQWSKRDHRLILVEILTASDQYLVVGERRRRRFHFKACWADCEECDVLVSNSWTHSVEGGAVRRVAEAISKCGQQLGRFLGVNSEALLEEEEMYWKQRSRVDWLKGGDKNSKFFHFRATARRSRNLIEGLFDERGIWREGSVEVEKVVTKYFSGLFTAGVAYSEDVDTVLNSLQPRLSPQSCNFLDTPFTLEEIWRAVFDMAPSKAPGPNGLPAIFFQKYWTTVGVRVTEACLNCLNGWDSMRDINRTLICLIPKKSAADSKVISETQSAFVPGRLISDNAIIGLECLHALWTKKRKKGSLALKLDMSKAYDRVEWDFLSKVMLRLGFSERWVERVMGCVRTVHFSFLINGRECGSIVPTRGLRQGNPLSPYLYLMVSEGLSELIDSAVNRKEILGFRCGRSGPEISHLFFTDDSLLFSGASMRECVLIRRILDVYFRASGQLVNFVKSSMCVSDSVSRRMENRLATTIGVHIVKCHERYLGLPGFIEKEDRGINFRNFHVFNQALLAKQGWRLEQNPQSLAAKVVKSCYYPTSSFMKADKGSNGSLLWKSLCLGRELLEIGTRWRIGSSSSVSIFEDRWIPRPVTFKVFTPKVENGIWLVSHLRTETGVWNTPLIQEIFLEDNARSILSIPCSLSRREDSLCWHYTPDGNYTVKSGYSVGVSLCSTVSTSGLLYSGFCSKTLWMCHLPSKIKIFLWKAIRDWIPTHANLARRRVPVEGMCPVCSCQFETTVHALWGCRNLKKVRYRFCLLTGLHYDRSGCFPDFFFYCCQNLSKKNLEFLCVALWRIWLMRNLFVHGGRIQDMYQVVPWAEEFLAEFQDANSEAAKLVGRARPTGICWRPLEVGMLKLNTDVAIDVQNQRVGLGMVIRDDLGMVLAASTQKIRTYFSLPVAEAMTILRGTIFLKNSGLEPIVIESDALGVVQMINSATKVSADIGLIIEDIRDRLHEMSGSRVVFAYRNVNEVAHNLSKMALTIVEDLFWMESYPPCVERFV</sequence>
<dbReference type="InterPro" id="IPR000477">
    <property type="entry name" value="RT_dom"/>
</dbReference>
<evidence type="ECO:0000313" key="4">
    <source>
        <dbReference type="Proteomes" id="UP001281410"/>
    </source>
</evidence>
<dbReference type="CDD" id="cd06222">
    <property type="entry name" value="RNase_H_like"/>
    <property type="match status" value="1"/>
</dbReference>
<dbReference type="GO" id="GO:0004523">
    <property type="term" value="F:RNA-DNA hybrid ribonuclease activity"/>
    <property type="evidence" value="ECO:0007669"/>
    <property type="project" value="InterPro"/>
</dbReference>
<feature type="region of interest" description="Disordered" evidence="1">
    <location>
        <begin position="69"/>
        <end position="96"/>
    </location>
</feature>
<gene>
    <name evidence="3" type="ORF">Dsin_017519</name>
</gene>
<evidence type="ECO:0000256" key="1">
    <source>
        <dbReference type="SAM" id="MobiDB-lite"/>
    </source>
</evidence>
<dbReference type="PANTHER" id="PTHR46890">
    <property type="entry name" value="NON-LTR RETROLELEMENT REVERSE TRANSCRIPTASE-LIKE PROTEIN-RELATED"/>
    <property type="match status" value="1"/>
</dbReference>
<feature type="domain" description="Reverse transcriptase" evidence="2">
    <location>
        <begin position="395"/>
        <end position="634"/>
    </location>
</feature>
<dbReference type="InterPro" id="IPR012337">
    <property type="entry name" value="RNaseH-like_sf"/>
</dbReference>
<dbReference type="InterPro" id="IPR044730">
    <property type="entry name" value="RNase_H-like_dom_plant"/>
</dbReference>
<dbReference type="SUPFAM" id="SSF56672">
    <property type="entry name" value="DNA/RNA polymerases"/>
    <property type="match status" value="1"/>
</dbReference>
<dbReference type="Gene3D" id="3.30.420.10">
    <property type="entry name" value="Ribonuclease H-like superfamily/Ribonuclease H"/>
    <property type="match status" value="1"/>
</dbReference>
<dbReference type="InterPro" id="IPR002156">
    <property type="entry name" value="RNaseH_domain"/>
</dbReference>
<dbReference type="Pfam" id="PF13456">
    <property type="entry name" value="RVT_3"/>
    <property type="match status" value="1"/>
</dbReference>
<dbReference type="InterPro" id="IPR036397">
    <property type="entry name" value="RNaseH_sf"/>
</dbReference>
<dbReference type="Proteomes" id="UP001281410">
    <property type="component" value="Unassembled WGS sequence"/>
</dbReference>
<dbReference type="GO" id="GO:0003676">
    <property type="term" value="F:nucleic acid binding"/>
    <property type="evidence" value="ECO:0007669"/>
    <property type="project" value="InterPro"/>
</dbReference>
<accession>A0AAE0E7Z3</accession>
<dbReference type="InterPro" id="IPR052343">
    <property type="entry name" value="Retrotransposon-Effector_Assoc"/>
</dbReference>
<proteinExistence type="predicted"/>
<dbReference type="EMBL" id="JANJYJ010000005">
    <property type="protein sequence ID" value="KAK3212813.1"/>
    <property type="molecule type" value="Genomic_DNA"/>
</dbReference>
<dbReference type="SUPFAM" id="SSF53098">
    <property type="entry name" value="Ribonuclease H-like"/>
    <property type="match status" value="1"/>
</dbReference>
<dbReference type="AlphaFoldDB" id="A0AAE0E7Z3"/>
<evidence type="ECO:0000313" key="3">
    <source>
        <dbReference type="EMBL" id="KAK3212813.1"/>
    </source>
</evidence>